<evidence type="ECO:0000313" key="1">
    <source>
        <dbReference type="EMBL" id="GJT41249.1"/>
    </source>
</evidence>
<reference evidence="1" key="2">
    <citation type="submission" date="2022-01" db="EMBL/GenBank/DDBJ databases">
        <authorList>
            <person name="Yamashiro T."/>
            <person name="Shiraishi A."/>
            <person name="Satake H."/>
            <person name="Nakayama K."/>
        </authorList>
    </citation>
    <scope>NUCLEOTIDE SEQUENCE</scope>
</reference>
<name>A0ABQ5DVX2_9ASTR</name>
<sequence>MSRRQLMLREASILCRHHPGEAYLRVLCSKNLFKINVLYLPFWIYVAIEDVRGVRSCPSRSIVESVAVKCVKVTCFLIGGWDSLGLGCVWGLGYMGGGVRSVQSRPDVSYLRVSSARDVTISGVSFMGIPTGDVVRVLGAIGAALGWLFAMGGLNEGGMGGCWVELWIGGVGGVGVGGVECGQREDDSRAWRSVLNPSSQPLIPNPFL</sequence>
<dbReference type="EMBL" id="BQNB010015546">
    <property type="protein sequence ID" value="GJT41249.1"/>
    <property type="molecule type" value="Genomic_DNA"/>
</dbReference>
<gene>
    <name evidence="1" type="ORF">Tco_0941114</name>
</gene>
<proteinExistence type="predicted"/>
<reference evidence="1" key="1">
    <citation type="journal article" date="2022" name="Int. J. Mol. Sci.">
        <title>Draft Genome of Tanacetum Coccineum: Genomic Comparison of Closely Related Tanacetum-Family Plants.</title>
        <authorList>
            <person name="Yamashiro T."/>
            <person name="Shiraishi A."/>
            <person name="Nakayama K."/>
            <person name="Satake H."/>
        </authorList>
    </citation>
    <scope>NUCLEOTIDE SEQUENCE</scope>
</reference>
<organism evidence="1 2">
    <name type="scientific">Tanacetum coccineum</name>
    <dbReference type="NCBI Taxonomy" id="301880"/>
    <lineage>
        <taxon>Eukaryota</taxon>
        <taxon>Viridiplantae</taxon>
        <taxon>Streptophyta</taxon>
        <taxon>Embryophyta</taxon>
        <taxon>Tracheophyta</taxon>
        <taxon>Spermatophyta</taxon>
        <taxon>Magnoliopsida</taxon>
        <taxon>eudicotyledons</taxon>
        <taxon>Gunneridae</taxon>
        <taxon>Pentapetalae</taxon>
        <taxon>asterids</taxon>
        <taxon>campanulids</taxon>
        <taxon>Asterales</taxon>
        <taxon>Asteraceae</taxon>
        <taxon>Asteroideae</taxon>
        <taxon>Anthemideae</taxon>
        <taxon>Anthemidinae</taxon>
        <taxon>Tanacetum</taxon>
    </lineage>
</organism>
<evidence type="ECO:0000313" key="2">
    <source>
        <dbReference type="Proteomes" id="UP001151760"/>
    </source>
</evidence>
<dbReference type="Proteomes" id="UP001151760">
    <property type="component" value="Unassembled WGS sequence"/>
</dbReference>
<accession>A0ABQ5DVX2</accession>
<keyword evidence="2" id="KW-1185">Reference proteome</keyword>
<protein>
    <submittedName>
        <fullName evidence="1">Uncharacterized protein</fullName>
    </submittedName>
</protein>
<comment type="caution">
    <text evidence="1">The sequence shown here is derived from an EMBL/GenBank/DDBJ whole genome shotgun (WGS) entry which is preliminary data.</text>
</comment>